<evidence type="ECO:0000256" key="1">
    <source>
        <dbReference type="SAM" id="MobiDB-lite"/>
    </source>
</evidence>
<organism evidence="2 3">
    <name type="scientific">Klebsiella phage GlastosBack</name>
    <dbReference type="NCBI Taxonomy" id="3098250"/>
    <lineage>
        <taxon>Viruses</taxon>
        <taxon>Duplodnaviria</taxon>
        <taxon>Heunggongvirae</taxon>
        <taxon>Uroviricota</taxon>
        <taxon>Caudoviricetes</taxon>
        <taxon>Autographivirales</taxon>
        <taxon>Autotranscriptaviridae</taxon>
        <taxon>Studiervirinae</taxon>
        <taxon>Teetrevirus</taxon>
        <taxon>Teetrevirus glastosback</taxon>
    </lineage>
</organism>
<proteinExistence type="predicted"/>
<evidence type="ECO:0000313" key="3">
    <source>
        <dbReference type="Proteomes" id="UP001362988"/>
    </source>
</evidence>
<accession>A0ABZ2EPA1</accession>
<name>A0ABZ2EPA1_9CAUD</name>
<reference evidence="2 3" key="1">
    <citation type="journal article" date="2024" name="Microorganisms">
        <title>The Citizen Phage Library: Rapid Isolation of Phages for the Treatment of Antibiotic Resistant Infections in the UK.</title>
        <authorList>
            <person name="Fletcher J."/>
            <person name="Manley R."/>
            <person name="Fitch C."/>
            <person name="Bugert C."/>
            <person name="Moore K."/>
            <person name="Farbos A."/>
            <person name="Michelsen M."/>
            <person name="Alathari S."/>
            <person name="Senior N."/>
            <person name="Mills A."/>
            <person name="Whitehead N."/>
            <person name="Soothill J."/>
            <person name="Michell S."/>
            <person name="Temperton B."/>
        </authorList>
    </citation>
    <scope>NUCLEOTIDE SEQUENCE [LARGE SCALE GENOMIC DNA]</scope>
</reference>
<feature type="region of interest" description="Disordered" evidence="1">
    <location>
        <begin position="43"/>
        <end position="66"/>
    </location>
</feature>
<dbReference type="Proteomes" id="UP001362988">
    <property type="component" value="Segment"/>
</dbReference>
<keyword evidence="3" id="KW-1185">Reference proteome</keyword>
<feature type="compositionally biased region" description="Polar residues" evidence="1">
    <location>
        <begin position="55"/>
        <end position="66"/>
    </location>
</feature>
<dbReference type="EMBL" id="OR896841">
    <property type="protein sequence ID" value="WWD13918.1"/>
    <property type="molecule type" value="Genomic_DNA"/>
</dbReference>
<protein>
    <submittedName>
        <fullName evidence="2">Uncharacterized protein</fullName>
    </submittedName>
</protein>
<sequence length="66" mass="7511">MKLYLRIPQSRLSVINNNLIPTREYRAKGHFQLTEVVSKTCVPKGSSKYQKKSPSDSMTQQGNQQA</sequence>
<gene>
    <name evidence="2" type="ORF">CPL00361_CDS0003</name>
</gene>
<evidence type="ECO:0000313" key="2">
    <source>
        <dbReference type="EMBL" id="WWD13918.1"/>
    </source>
</evidence>